<evidence type="ECO:0000256" key="7">
    <source>
        <dbReference type="ARBA" id="ARBA00022723"/>
    </source>
</evidence>
<comment type="caution">
    <text evidence="16">The sequence shown here is derived from an EMBL/GenBank/DDBJ whole genome shotgun (WGS) entry which is preliminary data.</text>
</comment>
<comment type="cofactor">
    <cofactor evidence="1">
        <name>heme b</name>
        <dbReference type="ChEBI" id="CHEBI:60344"/>
    </cofactor>
</comment>
<protein>
    <submittedName>
        <fullName evidence="16">Cytochrome b/b6 domain-containing protein</fullName>
    </submittedName>
</protein>
<keyword evidence="3" id="KW-0813">Transport</keyword>
<organism evidence="16 17">
    <name type="scientific">Neoaquamicrobium sediminum</name>
    <dbReference type="NCBI Taxonomy" id="1849104"/>
    <lineage>
        <taxon>Bacteria</taxon>
        <taxon>Pseudomonadati</taxon>
        <taxon>Pseudomonadota</taxon>
        <taxon>Alphaproteobacteria</taxon>
        <taxon>Hyphomicrobiales</taxon>
        <taxon>Phyllobacteriaceae</taxon>
        <taxon>Neoaquamicrobium</taxon>
    </lineage>
</organism>
<dbReference type="InterPro" id="IPR011577">
    <property type="entry name" value="Cyt_b561_bac/Ni-Hgenase"/>
</dbReference>
<keyword evidence="17" id="KW-1185">Reference proteome</keyword>
<keyword evidence="9 13" id="KW-1133">Transmembrane helix</keyword>
<comment type="subcellular location">
    <subcellularLocation>
        <location evidence="2">Cell membrane</location>
        <topology evidence="2">Multi-pass membrane protein</topology>
    </subcellularLocation>
</comment>
<keyword evidence="4" id="KW-1003">Cell membrane</keyword>
<gene>
    <name evidence="16" type="ORF">V1479_25370</name>
</gene>
<dbReference type="PANTHER" id="PTHR30529:SF1">
    <property type="entry name" value="CYTOCHROME B561 HOMOLOG 2"/>
    <property type="match status" value="1"/>
</dbReference>
<feature type="transmembrane region" description="Helical" evidence="13">
    <location>
        <begin position="46"/>
        <end position="64"/>
    </location>
</feature>
<evidence type="ECO:0000256" key="14">
    <source>
        <dbReference type="SAM" id="SignalP"/>
    </source>
</evidence>
<evidence type="ECO:0000256" key="13">
    <source>
        <dbReference type="SAM" id="Phobius"/>
    </source>
</evidence>
<evidence type="ECO:0000256" key="4">
    <source>
        <dbReference type="ARBA" id="ARBA00022475"/>
    </source>
</evidence>
<evidence type="ECO:0000256" key="2">
    <source>
        <dbReference type="ARBA" id="ARBA00004651"/>
    </source>
</evidence>
<dbReference type="EMBL" id="JAZHFV010000019">
    <property type="protein sequence ID" value="MEX4010641.1"/>
    <property type="molecule type" value="Genomic_DNA"/>
</dbReference>
<evidence type="ECO:0000256" key="6">
    <source>
        <dbReference type="ARBA" id="ARBA00022692"/>
    </source>
</evidence>
<keyword evidence="10" id="KW-0408">Iron</keyword>
<comment type="similarity">
    <text evidence="12">Belongs to the cytochrome b561 family.</text>
</comment>
<accession>A0ABV3X108</accession>
<feature type="signal peptide" evidence="14">
    <location>
        <begin position="1"/>
        <end position="22"/>
    </location>
</feature>
<evidence type="ECO:0000256" key="8">
    <source>
        <dbReference type="ARBA" id="ARBA00022982"/>
    </source>
</evidence>
<dbReference type="SUPFAM" id="SSF81342">
    <property type="entry name" value="Transmembrane di-heme cytochromes"/>
    <property type="match status" value="1"/>
</dbReference>
<name>A0ABV3X108_9HYPH</name>
<evidence type="ECO:0000256" key="3">
    <source>
        <dbReference type="ARBA" id="ARBA00022448"/>
    </source>
</evidence>
<keyword evidence="14" id="KW-0732">Signal</keyword>
<feature type="domain" description="Cytochrome b561 bacterial/Ni-hydrogenase" evidence="15">
    <location>
        <begin position="3"/>
        <end position="152"/>
    </location>
</feature>
<dbReference type="RefSeq" id="WP_173194136.1">
    <property type="nucleotide sequence ID" value="NZ_JABETK010000003.1"/>
</dbReference>
<evidence type="ECO:0000256" key="1">
    <source>
        <dbReference type="ARBA" id="ARBA00001970"/>
    </source>
</evidence>
<evidence type="ECO:0000256" key="5">
    <source>
        <dbReference type="ARBA" id="ARBA00022617"/>
    </source>
</evidence>
<keyword evidence="6 13" id="KW-0812">Transmembrane</keyword>
<feature type="transmembrane region" description="Helical" evidence="13">
    <location>
        <begin position="91"/>
        <end position="113"/>
    </location>
</feature>
<dbReference type="InterPro" id="IPR052168">
    <property type="entry name" value="Cytochrome_b561_oxidase"/>
</dbReference>
<sequence>MQKALHWLVVILCAAQVSTSWAIVRTHVAHAAGGHPDPIDMLLHQVHAWTGWTIFGLVAGRMLLRFYKGAPPLPSGLPRWSVIASGISHSALYAVLLALPLTGTLAMYVSGWFAPVHQLLTRLLLALMVAHVGAAFWHLLYRKDRVVQAMLPQQSPLATSQS</sequence>
<evidence type="ECO:0000256" key="10">
    <source>
        <dbReference type="ARBA" id="ARBA00023004"/>
    </source>
</evidence>
<evidence type="ECO:0000256" key="9">
    <source>
        <dbReference type="ARBA" id="ARBA00022989"/>
    </source>
</evidence>
<reference evidence="16 17" key="1">
    <citation type="submission" date="2024-01" db="EMBL/GenBank/DDBJ databases">
        <title>New evidence supports the origin of RcGTA from prophage.</title>
        <authorList>
            <person name="Xu Y."/>
            <person name="Liu B."/>
            <person name="Chen F."/>
        </authorList>
    </citation>
    <scope>NUCLEOTIDE SEQUENCE [LARGE SCALE GENOMIC DNA]</scope>
    <source>
        <strain evidence="16 17">CBW1107-2</strain>
    </source>
</reference>
<dbReference type="PANTHER" id="PTHR30529">
    <property type="entry name" value="CYTOCHROME B561"/>
    <property type="match status" value="1"/>
</dbReference>
<keyword evidence="8" id="KW-0249">Electron transport</keyword>
<dbReference type="Proteomes" id="UP001559025">
    <property type="component" value="Unassembled WGS sequence"/>
</dbReference>
<proteinExistence type="inferred from homology"/>
<evidence type="ECO:0000313" key="17">
    <source>
        <dbReference type="Proteomes" id="UP001559025"/>
    </source>
</evidence>
<feature type="chain" id="PRO_5046278609" evidence="14">
    <location>
        <begin position="23"/>
        <end position="162"/>
    </location>
</feature>
<dbReference type="InterPro" id="IPR016174">
    <property type="entry name" value="Di-haem_cyt_TM"/>
</dbReference>
<feature type="transmembrane region" description="Helical" evidence="13">
    <location>
        <begin position="119"/>
        <end position="141"/>
    </location>
</feature>
<evidence type="ECO:0000313" key="16">
    <source>
        <dbReference type="EMBL" id="MEX4010641.1"/>
    </source>
</evidence>
<keyword evidence="5" id="KW-0349">Heme</keyword>
<evidence type="ECO:0000256" key="11">
    <source>
        <dbReference type="ARBA" id="ARBA00023136"/>
    </source>
</evidence>
<keyword evidence="11 13" id="KW-0472">Membrane</keyword>
<dbReference type="Pfam" id="PF01292">
    <property type="entry name" value="Ni_hydr_CYTB"/>
    <property type="match status" value="1"/>
</dbReference>
<evidence type="ECO:0000259" key="15">
    <source>
        <dbReference type="Pfam" id="PF01292"/>
    </source>
</evidence>
<evidence type="ECO:0000256" key="12">
    <source>
        <dbReference type="ARBA" id="ARBA00037975"/>
    </source>
</evidence>
<keyword evidence="7" id="KW-0479">Metal-binding</keyword>